<keyword evidence="2" id="KW-1185">Reference proteome</keyword>
<dbReference type="InterPro" id="IPR014347">
    <property type="entry name" value="Tautomerase/MIF_sf"/>
</dbReference>
<evidence type="ECO:0008006" key="3">
    <source>
        <dbReference type="Google" id="ProtNLM"/>
    </source>
</evidence>
<dbReference type="RefSeq" id="WP_008346751.1">
    <property type="nucleotide sequence ID" value="NZ_CP043404.1"/>
</dbReference>
<gene>
    <name evidence="1" type="ORF">FX981_01006</name>
</gene>
<accession>A0A5C0WFJ5</accession>
<dbReference type="InterPro" id="IPR037479">
    <property type="entry name" value="Tauto_MSAD"/>
</dbReference>
<dbReference type="AlphaFoldDB" id="A0A5C0WFJ5"/>
<dbReference type="SUPFAM" id="SSF55331">
    <property type="entry name" value="Tautomerase/MIF"/>
    <property type="match status" value="1"/>
</dbReference>
<reference evidence="1 2" key="1">
    <citation type="journal article" date="2018" name="Plant Biotechnol. Rep.">
        <title>Diversity and antifungal activity of endophytic bacteria associated with Panax ginseng seedlings.</title>
        <authorList>
            <person name="Park J.M."/>
            <person name="Hong C.E."/>
            <person name="Jo S.H."/>
        </authorList>
    </citation>
    <scope>NUCLEOTIDE SEQUENCE [LARGE SCALE GENOMIC DNA]</scope>
    <source>
        <strain evidence="1 2">PgKB20</strain>
    </source>
</reference>
<dbReference type="Pfam" id="PF14552">
    <property type="entry name" value="Tautomerase_2"/>
    <property type="match status" value="1"/>
</dbReference>
<sequence>MPLTRVSMIKGRSLEAKNEIRDIIGQVIVDHLKVPSDDRFLIIEELEKENFNFHPTCLEIERSDELLIVQIFLNIGRPTEMKKEFYKELSKQLHQSANVRTEDLFINLIEVTQDNWSYGDGIAQFAL</sequence>
<dbReference type="Proteomes" id="UP000325032">
    <property type="component" value="Chromosome"/>
</dbReference>
<dbReference type="Gene3D" id="3.30.429.10">
    <property type="entry name" value="Macrophage Migration Inhibitory Factor"/>
    <property type="match status" value="1"/>
</dbReference>
<dbReference type="GeneID" id="61767787"/>
<dbReference type="EMBL" id="CP043404">
    <property type="protein sequence ID" value="QEK62814.1"/>
    <property type="molecule type" value="Genomic_DNA"/>
</dbReference>
<dbReference type="PANTHER" id="PTHR38460:SF1">
    <property type="entry name" value="TAUTOMERASE YOLI-RELATED"/>
    <property type="match status" value="1"/>
</dbReference>
<name>A0A5C0WFJ5_BACIA</name>
<protein>
    <recommendedName>
        <fullName evidence="3">Tautomerase family protein</fullName>
    </recommendedName>
</protein>
<proteinExistence type="predicted"/>
<organism evidence="1 2">
    <name type="scientific">Bacillus safensis</name>
    <dbReference type="NCBI Taxonomy" id="561879"/>
    <lineage>
        <taxon>Bacteria</taxon>
        <taxon>Bacillati</taxon>
        <taxon>Bacillota</taxon>
        <taxon>Bacilli</taxon>
        <taxon>Bacillales</taxon>
        <taxon>Bacillaceae</taxon>
        <taxon>Bacillus</taxon>
    </lineage>
</organism>
<evidence type="ECO:0000313" key="1">
    <source>
        <dbReference type="EMBL" id="QEK62814.1"/>
    </source>
</evidence>
<dbReference type="PANTHER" id="PTHR38460">
    <property type="entry name" value="TAUTOMERASE YOLI-RELATED"/>
    <property type="match status" value="1"/>
</dbReference>
<evidence type="ECO:0000313" key="2">
    <source>
        <dbReference type="Proteomes" id="UP000325032"/>
    </source>
</evidence>